<dbReference type="InterPro" id="IPR050156">
    <property type="entry name" value="TC-AMP_synthase_SUA5"/>
</dbReference>
<evidence type="ECO:0000256" key="1">
    <source>
        <dbReference type="ARBA" id="ARBA00004496"/>
    </source>
</evidence>
<feature type="compositionally biased region" description="Basic and acidic residues" evidence="15">
    <location>
        <begin position="8"/>
        <end position="20"/>
    </location>
</feature>
<feature type="domain" description="YrdC-like" evidence="16">
    <location>
        <begin position="26"/>
        <end position="211"/>
    </location>
</feature>
<evidence type="ECO:0000256" key="10">
    <source>
        <dbReference type="ARBA" id="ARBA00022840"/>
    </source>
</evidence>
<feature type="region of interest" description="Disordered" evidence="15">
    <location>
        <begin position="1"/>
        <end position="20"/>
    </location>
</feature>
<evidence type="ECO:0000256" key="15">
    <source>
        <dbReference type="SAM" id="MobiDB-lite"/>
    </source>
</evidence>
<dbReference type="Gene3D" id="3.90.870.10">
    <property type="entry name" value="DHBP synthase"/>
    <property type="match status" value="1"/>
</dbReference>
<evidence type="ECO:0000256" key="5">
    <source>
        <dbReference type="ARBA" id="ARBA00022490"/>
    </source>
</evidence>
<gene>
    <name evidence="17" type="primary">ywlC</name>
    <name evidence="17" type="ORF">POI8812_00514</name>
</gene>
<dbReference type="PANTHER" id="PTHR17490:SF16">
    <property type="entry name" value="THREONYLCARBAMOYL-AMP SYNTHASE"/>
    <property type="match status" value="1"/>
</dbReference>
<dbReference type="EC" id="2.7.7.87" evidence="3 13"/>
<dbReference type="GO" id="GO:0006450">
    <property type="term" value="P:regulation of translational fidelity"/>
    <property type="evidence" value="ECO:0007669"/>
    <property type="project" value="TreeGrafter"/>
</dbReference>
<dbReference type="PROSITE" id="PS51163">
    <property type="entry name" value="YRDC"/>
    <property type="match status" value="1"/>
</dbReference>
<feature type="binding site" evidence="14">
    <location>
        <position position="194"/>
    </location>
    <ligand>
        <name>L-threonine</name>
        <dbReference type="ChEBI" id="CHEBI:57926"/>
    </ligand>
</feature>
<feature type="binding site" evidence="14">
    <location>
        <position position="207"/>
    </location>
    <ligand>
        <name>ATP</name>
        <dbReference type="ChEBI" id="CHEBI:30616"/>
    </ligand>
</feature>
<keyword evidence="18" id="KW-1185">Reference proteome</keyword>
<sequence length="325" mass="34001">MRAPDPSQAKRRDRSEQRTERLFADEAGIKRAADLILSGKTVSFATETVYGLGADATNSAAVAAIYAAKERPQFNPLIAHVADVSAADALVCIPPALEPLISDHWPGPLTLVLPKKSDMVSDLVTAGLSTLAVRVPARASARAMLRAVNRPVAAPSANPSGRISPTTADHVLSGLDGKIAAVLDDGPCDVGLESTILGWEDGPVLLRAGGLSVEAIETALNCSVRSTKGEAITAPGQLLSHYAPQAALRLNATQAEPEELLLRFGDGPSDWTLSPTGDLTEAAANLFAMLHRADRVATRIAVMPIPQTGLGLAINDRLNRAAAPR</sequence>
<evidence type="ECO:0000259" key="16">
    <source>
        <dbReference type="PROSITE" id="PS51163"/>
    </source>
</evidence>
<dbReference type="InterPro" id="IPR017945">
    <property type="entry name" value="DHBP_synth_RibB-like_a/b_dom"/>
</dbReference>
<evidence type="ECO:0000256" key="2">
    <source>
        <dbReference type="ARBA" id="ARBA00007663"/>
    </source>
</evidence>
<name>A0A2R8A7Q2_9RHOB</name>
<dbReference type="GO" id="GO:0003725">
    <property type="term" value="F:double-stranded RNA binding"/>
    <property type="evidence" value="ECO:0007669"/>
    <property type="project" value="UniProtKB-UniRule"/>
</dbReference>
<dbReference type="SUPFAM" id="SSF55821">
    <property type="entry name" value="YrdC/RibB"/>
    <property type="match status" value="1"/>
</dbReference>
<dbReference type="GO" id="GO:0005737">
    <property type="term" value="C:cytoplasm"/>
    <property type="evidence" value="ECO:0007669"/>
    <property type="project" value="UniProtKB-SubCell"/>
</dbReference>
<evidence type="ECO:0000256" key="12">
    <source>
        <dbReference type="ARBA" id="ARBA00048366"/>
    </source>
</evidence>
<dbReference type="Pfam" id="PF03481">
    <property type="entry name" value="Sua5_C"/>
    <property type="match status" value="1"/>
</dbReference>
<dbReference type="InterPro" id="IPR006070">
    <property type="entry name" value="Sua5-like_dom"/>
</dbReference>
<feature type="binding site" evidence="14">
    <location>
        <position position="134"/>
    </location>
    <ligand>
        <name>L-threonine</name>
        <dbReference type="ChEBI" id="CHEBI:57926"/>
    </ligand>
</feature>
<protein>
    <recommendedName>
        <fullName evidence="4 13">Threonylcarbamoyl-AMP synthase</fullName>
        <shortName evidence="13">TC-AMP synthase</shortName>
        <ecNumber evidence="3 13">2.7.7.87</ecNumber>
    </recommendedName>
    <alternativeName>
        <fullName evidence="11 13">L-threonylcarbamoyladenylate synthase</fullName>
    </alternativeName>
</protein>
<feature type="binding site" evidence="14">
    <location>
        <position position="48"/>
    </location>
    <ligand>
        <name>L-threonine</name>
        <dbReference type="ChEBI" id="CHEBI:57926"/>
    </ligand>
</feature>
<dbReference type="RefSeq" id="WP_108780941.1">
    <property type="nucleotide sequence ID" value="NZ_OMKW01000001.1"/>
</dbReference>
<evidence type="ECO:0000256" key="13">
    <source>
        <dbReference type="PIRNR" id="PIRNR004930"/>
    </source>
</evidence>
<comment type="similarity">
    <text evidence="2 13">Belongs to the SUA5 family.</text>
</comment>
<feature type="binding site" evidence="14">
    <location>
        <position position="80"/>
    </location>
    <ligand>
        <name>L-threonine</name>
        <dbReference type="ChEBI" id="CHEBI:57926"/>
    </ligand>
</feature>
<dbReference type="GO" id="GO:0008033">
    <property type="term" value="P:tRNA processing"/>
    <property type="evidence" value="ECO:0007669"/>
    <property type="project" value="UniProtKB-KW"/>
</dbReference>
<keyword evidence="7 13" id="KW-0819">tRNA processing</keyword>
<evidence type="ECO:0000256" key="4">
    <source>
        <dbReference type="ARBA" id="ARBA00015492"/>
    </source>
</evidence>
<feature type="binding site" evidence="14">
    <location>
        <position position="130"/>
    </location>
    <ligand>
        <name>ATP</name>
        <dbReference type="ChEBI" id="CHEBI:30616"/>
    </ligand>
</feature>
<comment type="subcellular location">
    <subcellularLocation>
        <location evidence="1 13">Cytoplasm</location>
    </subcellularLocation>
</comment>
<dbReference type="GO" id="GO:0061710">
    <property type="term" value="F:L-threonylcarbamoyladenylate synthase"/>
    <property type="evidence" value="ECO:0007669"/>
    <property type="project" value="UniProtKB-EC"/>
</dbReference>
<evidence type="ECO:0000256" key="9">
    <source>
        <dbReference type="ARBA" id="ARBA00022741"/>
    </source>
</evidence>
<dbReference type="InterPro" id="IPR005145">
    <property type="entry name" value="Sua5_C"/>
</dbReference>
<keyword evidence="6 13" id="KW-0808">Transferase</keyword>
<evidence type="ECO:0000256" key="8">
    <source>
        <dbReference type="ARBA" id="ARBA00022695"/>
    </source>
</evidence>
<dbReference type="InterPro" id="IPR010923">
    <property type="entry name" value="T(6)A37_SUA5"/>
</dbReference>
<feature type="binding site" evidence="14">
    <location>
        <position position="71"/>
    </location>
    <ligand>
        <name>ATP</name>
        <dbReference type="ChEBI" id="CHEBI:30616"/>
    </ligand>
</feature>
<feature type="binding site" evidence="14">
    <location>
        <position position="242"/>
    </location>
    <ligand>
        <name>ATP</name>
        <dbReference type="ChEBI" id="CHEBI:30616"/>
    </ligand>
</feature>
<feature type="binding site" evidence="14">
    <location>
        <position position="156"/>
    </location>
    <ligand>
        <name>ATP</name>
        <dbReference type="ChEBI" id="CHEBI:30616"/>
    </ligand>
</feature>
<dbReference type="EMBL" id="OMKW01000001">
    <property type="protein sequence ID" value="SPF28216.1"/>
    <property type="molecule type" value="Genomic_DNA"/>
</dbReference>
<dbReference type="InterPro" id="IPR038385">
    <property type="entry name" value="Sua5/YwlC_C"/>
</dbReference>
<keyword evidence="10 13" id="KW-0067">ATP-binding</keyword>
<dbReference type="GO" id="GO:0000049">
    <property type="term" value="F:tRNA binding"/>
    <property type="evidence" value="ECO:0007669"/>
    <property type="project" value="TreeGrafter"/>
</dbReference>
<evidence type="ECO:0000256" key="6">
    <source>
        <dbReference type="ARBA" id="ARBA00022679"/>
    </source>
</evidence>
<dbReference type="OrthoDB" id="9814580at2"/>
<feature type="binding site" evidence="14">
    <location>
        <position position="154"/>
    </location>
    <ligand>
        <name>L-threonine</name>
        <dbReference type="ChEBI" id="CHEBI:57926"/>
    </ligand>
</feature>
<evidence type="ECO:0000313" key="17">
    <source>
        <dbReference type="EMBL" id="SPF28216.1"/>
    </source>
</evidence>
<comment type="function">
    <text evidence="13">Required for the formation of a threonylcarbamoyl group on adenosine at position 37 (t(6)A37) in tRNAs that read codons beginning with adenine.</text>
</comment>
<evidence type="ECO:0000256" key="11">
    <source>
        <dbReference type="ARBA" id="ARBA00029774"/>
    </source>
</evidence>
<dbReference type="GO" id="GO:0005524">
    <property type="term" value="F:ATP binding"/>
    <property type="evidence" value="ECO:0007669"/>
    <property type="project" value="UniProtKB-UniRule"/>
</dbReference>
<keyword evidence="8 13" id="KW-0548">Nucleotidyltransferase</keyword>
<dbReference type="PIRSF" id="PIRSF004930">
    <property type="entry name" value="Tln_factor_SUA5"/>
    <property type="match status" value="1"/>
</dbReference>
<organism evidence="17 18">
    <name type="scientific">Pontivivens insulae</name>
    <dbReference type="NCBI Taxonomy" id="1639689"/>
    <lineage>
        <taxon>Bacteria</taxon>
        <taxon>Pseudomonadati</taxon>
        <taxon>Pseudomonadota</taxon>
        <taxon>Alphaproteobacteria</taxon>
        <taxon>Rhodobacterales</taxon>
        <taxon>Paracoccaceae</taxon>
        <taxon>Pontivivens</taxon>
    </lineage>
</organism>
<evidence type="ECO:0000256" key="3">
    <source>
        <dbReference type="ARBA" id="ARBA00012584"/>
    </source>
</evidence>
<evidence type="ECO:0000256" key="14">
    <source>
        <dbReference type="PIRSR" id="PIRSR004930-1"/>
    </source>
</evidence>
<feature type="binding site" evidence="14">
    <location>
        <position position="164"/>
    </location>
    <ligand>
        <name>ATP</name>
        <dbReference type="ChEBI" id="CHEBI:30616"/>
    </ligand>
</feature>
<proteinExistence type="inferred from homology"/>
<dbReference type="PANTHER" id="PTHR17490">
    <property type="entry name" value="SUA5"/>
    <property type="match status" value="1"/>
</dbReference>
<keyword evidence="5 13" id="KW-0963">Cytoplasm</keyword>
<feature type="binding site" evidence="14">
    <location>
        <position position="75"/>
    </location>
    <ligand>
        <name>ATP</name>
        <dbReference type="ChEBI" id="CHEBI:30616"/>
    </ligand>
</feature>
<accession>A0A2R8A7Q2</accession>
<dbReference type="AlphaFoldDB" id="A0A2R8A7Q2"/>
<dbReference type="Gene3D" id="3.40.50.11030">
    <property type="entry name" value="Threonylcarbamoyl-AMP synthase, C-terminal domain"/>
    <property type="match status" value="1"/>
</dbReference>
<evidence type="ECO:0000256" key="7">
    <source>
        <dbReference type="ARBA" id="ARBA00022694"/>
    </source>
</evidence>
<evidence type="ECO:0000313" key="18">
    <source>
        <dbReference type="Proteomes" id="UP000244932"/>
    </source>
</evidence>
<reference evidence="17 18" key="1">
    <citation type="submission" date="2018-03" db="EMBL/GenBank/DDBJ databases">
        <authorList>
            <person name="Keele B.F."/>
        </authorList>
    </citation>
    <scope>NUCLEOTIDE SEQUENCE [LARGE SCALE GENOMIC DNA]</scope>
    <source>
        <strain evidence="17 18">CeCT 8812</strain>
    </source>
</reference>
<dbReference type="Pfam" id="PF01300">
    <property type="entry name" value="Sua5_yciO_yrdC"/>
    <property type="match status" value="1"/>
</dbReference>
<keyword evidence="9 13" id="KW-0547">Nucleotide-binding</keyword>
<dbReference type="NCBIfam" id="TIGR00057">
    <property type="entry name" value="L-threonylcarbamoyladenylate synthase"/>
    <property type="match status" value="1"/>
</dbReference>
<comment type="catalytic activity">
    <reaction evidence="12 13">
        <text>L-threonine + hydrogencarbonate + ATP = L-threonylcarbamoyladenylate + diphosphate + H2O</text>
        <dbReference type="Rhea" id="RHEA:36407"/>
        <dbReference type="ChEBI" id="CHEBI:15377"/>
        <dbReference type="ChEBI" id="CHEBI:17544"/>
        <dbReference type="ChEBI" id="CHEBI:30616"/>
        <dbReference type="ChEBI" id="CHEBI:33019"/>
        <dbReference type="ChEBI" id="CHEBI:57926"/>
        <dbReference type="ChEBI" id="CHEBI:73682"/>
        <dbReference type="EC" id="2.7.7.87"/>
    </reaction>
</comment>
<dbReference type="Proteomes" id="UP000244932">
    <property type="component" value="Unassembled WGS sequence"/>
</dbReference>